<gene>
    <name evidence="1" type="ORF">IAR55_001034</name>
</gene>
<sequence>MIWEKARVVENSQRQDKRGVLIRWSRRSKEMGYKDSPVGRGINEKDNYHGTMIKGESLPNIQGHVMRSCSCKLCERKVRKRRNVEDEVSGRIWRVGREWGGHYGYTSHLDRKKPLNGISCINMAIEPNRCPPAPNAPA</sequence>
<name>A0AAW0Z4K6_9TREE</name>
<keyword evidence="2" id="KW-1185">Reference proteome</keyword>
<dbReference type="EMBL" id="JBCAWK010000002">
    <property type="protein sequence ID" value="KAK8865886.1"/>
    <property type="molecule type" value="Genomic_DNA"/>
</dbReference>
<dbReference type="RefSeq" id="XP_066805365.1">
    <property type="nucleotide sequence ID" value="XM_066944164.1"/>
</dbReference>
<evidence type="ECO:0000313" key="1">
    <source>
        <dbReference type="EMBL" id="KAK8865886.1"/>
    </source>
</evidence>
<dbReference type="AlphaFoldDB" id="A0AAW0Z4K6"/>
<organism evidence="1 2">
    <name type="scientific">Kwoniella newhampshirensis</name>
    <dbReference type="NCBI Taxonomy" id="1651941"/>
    <lineage>
        <taxon>Eukaryota</taxon>
        <taxon>Fungi</taxon>
        <taxon>Dikarya</taxon>
        <taxon>Basidiomycota</taxon>
        <taxon>Agaricomycotina</taxon>
        <taxon>Tremellomycetes</taxon>
        <taxon>Tremellales</taxon>
        <taxon>Cryptococcaceae</taxon>
        <taxon>Kwoniella</taxon>
    </lineage>
</organism>
<dbReference type="GeneID" id="92178293"/>
<proteinExistence type="predicted"/>
<evidence type="ECO:0000313" key="2">
    <source>
        <dbReference type="Proteomes" id="UP001388673"/>
    </source>
</evidence>
<accession>A0AAW0Z4K6</accession>
<comment type="caution">
    <text evidence="1">The sequence shown here is derived from an EMBL/GenBank/DDBJ whole genome shotgun (WGS) entry which is preliminary data.</text>
</comment>
<protein>
    <submittedName>
        <fullName evidence="1">Uncharacterized protein</fullName>
    </submittedName>
</protein>
<dbReference type="KEGG" id="kne:92178293"/>
<reference evidence="1 2" key="1">
    <citation type="journal article" date="2024" name="bioRxiv">
        <title>Comparative genomics of Cryptococcus and Kwoniella reveals pathogenesis evolution and contrasting karyotype dynamics via intercentromeric recombination or chromosome fusion.</title>
        <authorList>
            <person name="Coelho M.A."/>
            <person name="David-Palma M."/>
            <person name="Shea T."/>
            <person name="Bowers K."/>
            <person name="McGinley-Smith S."/>
            <person name="Mohammad A.W."/>
            <person name="Gnirke A."/>
            <person name="Yurkov A.M."/>
            <person name="Nowrousian M."/>
            <person name="Sun S."/>
            <person name="Cuomo C.A."/>
            <person name="Heitman J."/>
        </authorList>
    </citation>
    <scope>NUCLEOTIDE SEQUENCE [LARGE SCALE GENOMIC DNA]</scope>
    <source>
        <strain evidence="1 2">CBS 13917</strain>
    </source>
</reference>
<dbReference type="Proteomes" id="UP001388673">
    <property type="component" value="Unassembled WGS sequence"/>
</dbReference>